<keyword evidence="11" id="KW-1185">Reference proteome</keyword>
<feature type="transmembrane region" description="Helical" evidence="9">
    <location>
        <begin position="276"/>
        <end position="299"/>
    </location>
</feature>
<dbReference type="Proteomes" id="UP000027931">
    <property type="component" value="Unassembled WGS sequence"/>
</dbReference>
<dbReference type="PANTHER" id="PTHR30588">
    <property type="entry name" value="BRANCHED-CHAIN AMINO ACID TRANSPORT SYSTEM 2 CARRIER PROTEIN"/>
    <property type="match status" value="1"/>
</dbReference>
<dbReference type="GO" id="GO:0005886">
    <property type="term" value="C:plasma membrane"/>
    <property type="evidence" value="ECO:0007669"/>
    <property type="project" value="UniProtKB-SubCell"/>
</dbReference>
<dbReference type="EMBL" id="JMIR01000011">
    <property type="protein sequence ID" value="KEO83494.1"/>
    <property type="molecule type" value="Genomic_DNA"/>
</dbReference>
<dbReference type="eggNOG" id="COG1114">
    <property type="taxonomic scope" value="Bacteria"/>
</dbReference>
<proteinExistence type="inferred from homology"/>
<protein>
    <recommendedName>
        <fullName evidence="9">Branched-chain amino acid transport system carrier protein</fullName>
    </recommendedName>
</protein>
<keyword evidence="7 9" id="KW-1133">Transmembrane helix</keyword>
<gene>
    <name evidence="10" type="ORF">EL26_09830</name>
</gene>
<feature type="transmembrane region" description="Helical" evidence="9">
    <location>
        <begin position="345"/>
        <end position="361"/>
    </location>
</feature>
<comment type="caution">
    <text evidence="10">The sequence shown here is derived from an EMBL/GenBank/DDBJ whole genome shotgun (WGS) entry which is preliminary data.</text>
</comment>
<comment type="function">
    <text evidence="9">Component of the transport system for branched-chain amino acids.</text>
</comment>
<keyword evidence="5 9" id="KW-0812">Transmembrane</keyword>
<evidence type="ECO:0000256" key="4">
    <source>
        <dbReference type="ARBA" id="ARBA00022475"/>
    </source>
</evidence>
<dbReference type="PANTHER" id="PTHR30588:SF0">
    <property type="entry name" value="BRANCHED-CHAIN AMINO ACID PERMEASE BRNQ"/>
    <property type="match status" value="1"/>
</dbReference>
<keyword evidence="8 9" id="KW-0472">Membrane</keyword>
<evidence type="ECO:0000256" key="5">
    <source>
        <dbReference type="ARBA" id="ARBA00022692"/>
    </source>
</evidence>
<comment type="similarity">
    <text evidence="2 9">Belongs to the branched chain amino acid transporter family.</text>
</comment>
<keyword evidence="6 9" id="KW-0029">Amino-acid transport</keyword>
<organism evidence="10 11">
    <name type="scientific">Tumebacillus flagellatus</name>
    <dbReference type="NCBI Taxonomy" id="1157490"/>
    <lineage>
        <taxon>Bacteria</taxon>
        <taxon>Bacillati</taxon>
        <taxon>Bacillota</taxon>
        <taxon>Bacilli</taxon>
        <taxon>Bacillales</taxon>
        <taxon>Alicyclobacillaceae</taxon>
        <taxon>Tumebacillus</taxon>
    </lineage>
</organism>
<dbReference type="Pfam" id="PF05525">
    <property type="entry name" value="Branch_AA_trans"/>
    <property type="match status" value="1"/>
</dbReference>
<feature type="transmembrane region" description="Helical" evidence="9">
    <location>
        <begin position="403"/>
        <end position="420"/>
    </location>
</feature>
<feature type="transmembrane region" description="Helical" evidence="9">
    <location>
        <begin position="229"/>
        <end position="256"/>
    </location>
</feature>
<dbReference type="GO" id="GO:0015820">
    <property type="term" value="P:L-leucine transport"/>
    <property type="evidence" value="ECO:0007669"/>
    <property type="project" value="TreeGrafter"/>
</dbReference>
<evidence type="ECO:0000256" key="8">
    <source>
        <dbReference type="ARBA" id="ARBA00023136"/>
    </source>
</evidence>
<comment type="caution">
    <text evidence="9">Lacks conserved residue(s) required for the propagation of feature annotation.</text>
</comment>
<feature type="transmembrane region" description="Helical" evidence="9">
    <location>
        <begin position="40"/>
        <end position="62"/>
    </location>
</feature>
<feature type="transmembrane region" description="Helical" evidence="9">
    <location>
        <begin position="152"/>
        <end position="170"/>
    </location>
</feature>
<feature type="transmembrane region" description="Helical" evidence="9">
    <location>
        <begin position="9"/>
        <end position="28"/>
    </location>
</feature>
<keyword evidence="4" id="KW-1003">Cell membrane</keyword>
<sequence>MNGLSKKDLVLLSFLLFSMFFGAGNLIFPPLLGYQAGSHVPFALIGFIFSAVGLPILGVLAISKAGGFEILARRVHPSFARVFLFLIYLCIGPCLAIPRAGSLAFEMGMHPFLPTDWQQNTTALFFYSLLFFGIVLWLSHNPSKLVERFGKLLTPLLLALIGIVVLKSLFSPSGPTGVATGAYIEHPVFQGILDGYQTGDALAALAFGIVIANTLRSKGVDNDKKISRYMIISGLGAGALLMVIYLILGFLGASSASYGKADNGAQVLTYLMNHLFGAYGMVLLGAVFTIACLCVSIGLTTSCGQFFAGLFPRLSYKTCVNLLALASLGVANLGLNAILKFSVPLFGVLYPIAIVLILLALTDRLWKGNTRVYPWTAWTVAVFSLLNLVYPSMFTELPLQPQGLGWILPATVALVLALFTRPIRQRVKQSV</sequence>
<evidence type="ECO:0000256" key="3">
    <source>
        <dbReference type="ARBA" id="ARBA00022448"/>
    </source>
</evidence>
<dbReference type="GO" id="GO:0015190">
    <property type="term" value="F:L-leucine transmembrane transporter activity"/>
    <property type="evidence" value="ECO:0007669"/>
    <property type="project" value="TreeGrafter"/>
</dbReference>
<evidence type="ECO:0000313" key="10">
    <source>
        <dbReference type="EMBL" id="KEO83494.1"/>
    </source>
</evidence>
<reference evidence="10 11" key="1">
    <citation type="journal article" date="2013" name="Int. J. Syst. Evol. Microbiol.">
        <title>Tumebacillus flagellatus sp. nov., an alpha-amylase/pullulanase-producing bacterium isolated from cassava wastewater.</title>
        <authorList>
            <person name="Wang Q."/>
            <person name="Xie N."/>
            <person name="Qin Y."/>
            <person name="Shen N."/>
            <person name="Zhu J."/>
            <person name="Mi H."/>
            <person name="Huang R."/>
        </authorList>
    </citation>
    <scope>NUCLEOTIDE SEQUENCE [LARGE SCALE GENOMIC DNA]</scope>
    <source>
        <strain evidence="10 11">GST4</strain>
    </source>
</reference>
<dbReference type="GO" id="GO:0005304">
    <property type="term" value="F:L-valine transmembrane transporter activity"/>
    <property type="evidence" value="ECO:0007669"/>
    <property type="project" value="TreeGrafter"/>
</dbReference>
<keyword evidence="3 9" id="KW-0813">Transport</keyword>
<dbReference type="GO" id="GO:0015188">
    <property type="term" value="F:L-isoleucine transmembrane transporter activity"/>
    <property type="evidence" value="ECO:0007669"/>
    <property type="project" value="TreeGrafter"/>
</dbReference>
<accession>A0A074LQX1</accession>
<name>A0A074LQX1_9BACL</name>
<feature type="transmembrane region" description="Helical" evidence="9">
    <location>
        <begin position="82"/>
        <end position="101"/>
    </location>
</feature>
<feature type="transmembrane region" description="Helical" evidence="9">
    <location>
        <begin position="373"/>
        <end position="391"/>
    </location>
</feature>
<evidence type="ECO:0000256" key="6">
    <source>
        <dbReference type="ARBA" id="ARBA00022970"/>
    </source>
</evidence>
<dbReference type="RefSeq" id="WP_038087253.1">
    <property type="nucleotide sequence ID" value="NZ_JMIR01000011.1"/>
</dbReference>
<feature type="transmembrane region" description="Helical" evidence="9">
    <location>
        <begin position="121"/>
        <end position="140"/>
    </location>
</feature>
<evidence type="ECO:0000256" key="9">
    <source>
        <dbReference type="RuleBase" id="RU362122"/>
    </source>
</evidence>
<feature type="transmembrane region" description="Helical" evidence="9">
    <location>
        <begin position="320"/>
        <end position="339"/>
    </location>
</feature>
<comment type="subcellular location">
    <subcellularLocation>
        <location evidence="1 9">Cell membrane</location>
        <topology evidence="1 9">Multi-pass membrane protein</topology>
    </subcellularLocation>
</comment>
<dbReference type="InterPro" id="IPR004685">
    <property type="entry name" value="Brnchd-chn_aa_trnsp_Livcs"/>
</dbReference>
<dbReference type="NCBIfam" id="TIGR00796">
    <property type="entry name" value="livcs"/>
    <property type="match status" value="1"/>
</dbReference>
<dbReference type="AlphaFoldDB" id="A0A074LQX1"/>
<dbReference type="OrthoDB" id="9783920at2"/>
<evidence type="ECO:0000256" key="2">
    <source>
        <dbReference type="ARBA" id="ARBA00008540"/>
    </source>
</evidence>
<evidence type="ECO:0000256" key="1">
    <source>
        <dbReference type="ARBA" id="ARBA00004651"/>
    </source>
</evidence>
<evidence type="ECO:0000313" key="11">
    <source>
        <dbReference type="Proteomes" id="UP000027931"/>
    </source>
</evidence>
<evidence type="ECO:0000256" key="7">
    <source>
        <dbReference type="ARBA" id="ARBA00022989"/>
    </source>
</evidence>
<dbReference type="GO" id="GO:0015818">
    <property type="term" value="P:isoleucine transport"/>
    <property type="evidence" value="ECO:0007669"/>
    <property type="project" value="TreeGrafter"/>
</dbReference>